<dbReference type="SUPFAM" id="SSF51735">
    <property type="entry name" value="NAD(P)-binding Rossmann-fold domains"/>
    <property type="match status" value="1"/>
</dbReference>
<protein>
    <recommendedName>
        <fullName evidence="2">NAD-dependent epimerase/dehydratase domain-containing protein</fullName>
    </recommendedName>
</protein>
<feature type="domain" description="NAD-dependent epimerase/dehydratase" evidence="2">
    <location>
        <begin position="6"/>
        <end position="232"/>
    </location>
</feature>
<evidence type="ECO:0000313" key="4">
    <source>
        <dbReference type="Proteomes" id="UP000674318"/>
    </source>
</evidence>
<feature type="signal peptide" evidence="1">
    <location>
        <begin position="1"/>
        <end position="19"/>
    </location>
</feature>
<dbReference type="GO" id="GO:0044877">
    <property type="term" value="F:protein-containing complex binding"/>
    <property type="evidence" value="ECO:0007669"/>
    <property type="project" value="TreeGrafter"/>
</dbReference>
<name>A0A836IH13_9TRYP</name>
<dbReference type="InterPro" id="IPR051207">
    <property type="entry name" value="ComplexI_NDUFA9_subunit"/>
</dbReference>
<gene>
    <name evidence="3" type="ORF">JKF63_06674</name>
</gene>
<dbReference type="InterPro" id="IPR036291">
    <property type="entry name" value="NAD(P)-bd_dom_sf"/>
</dbReference>
<dbReference type="Proteomes" id="UP000674318">
    <property type="component" value="Unassembled WGS sequence"/>
</dbReference>
<dbReference type="PANTHER" id="PTHR12126">
    <property type="entry name" value="NADH-UBIQUINONE OXIDOREDUCTASE 39 KDA SUBUNIT-RELATED"/>
    <property type="match status" value="1"/>
</dbReference>
<dbReference type="OrthoDB" id="276721at2759"/>
<dbReference type="InterPro" id="IPR001509">
    <property type="entry name" value="Epimerase_deHydtase"/>
</dbReference>
<accession>A0A836IH13</accession>
<dbReference type="FunFam" id="3.40.50.720:FF:001072">
    <property type="entry name" value="Hypothetical_protein_-_conserved"/>
    <property type="match status" value="1"/>
</dbReference>
<feature type="chain" id="PRO_5032640526" description="NAD-dependent epimerase/dehydratase domain-containing protein" evidence="1">
    <location>
        <begin position="20"/>
        <end position="337"/>
    </location>
</feature>
<dbReference type="Gene3D" id="3.40.50.720">
    <property type="entry name" value="NAD(P)-binding Rossmann-like Domain"/>
    <property type="match status" value="1"/>
</dbReference>
<comment type="caution">
    <text evidence="3">The sequence shown here is derived from an EMBL/GenBank/DDBJ whole genome shotgun (WGS) entry which is preliminary data.</text>
</comment>
<sequence length="337" mass="36021">MHKKLLLFGGTGFVGSVVAQKALCRGYRVVIATRGGAPPLGSPMDTLFKRVRMIGGPAAARESLRGASTTALQSVALSSSSISSSSTPQRSSADQLAQMVHKMDEENALEFVSIDATSRDQVFHFLQDHPDATAIINTVGLLTRDYEDARQVNGDVMVNIAAGVYHPKLAQAVQKVVYVSAEPYNLYSPRVLGSKRLLKGYFHGKRMGEAAVLENLGSKGVVLRPSFIYGTRHILVTSATNPNAVSTISVPLHWVGSPLARMLTAVGGSKLLMPPVSVDVVAEAAVRACAWAKRPEADIHGICDVYRMRDICNAVEPSLHEDGSTAPREVSAACRGD</sequence>
<organism evidence="3 4">
    <name type="scientific">Porcisia hertigi</name>
    <dbReference type="NCBI Taxonomy" id="2761500"/>
    <lineage>
        <taxon>Eukaryota</taxon>
        <taxon>Discoba</taxon>
        <taxon>Euglenozoa</taxon>
        <taxon>Kinetoplastea</taxon>
        <taxon>Metakinetoplastina</taxon>
        <taxon>Trypanosomatida</taxon>
        <taxon>Trypanosomatidae</taxon>
        <taxon>Leishmaniinae</taxon>
        <taxon>Porcisia</taxon>
    </lineage>
</organism>
<dbReference type="EMBL" id="JAFJZO010000014">
    <property type="protein sequence ID" value="KAG5509364.1"/>
    <property type="molecule type" value="Genomic_DNA"/>
</dbReference>
<keyword evidence="4" id="KW-1185">Reference proteome</keyword>
<evidence type="ECO:0000259" key="2">
    <source>
        <dbReference type="Pfam" id="PF01370"/>
    </source>
</evidence>
<dbReference type="KEGG" id="phet:94292700"/>
<evidence type="ECO:0000313" key="3">
    <source>
        <dbReference type="EMBL" id="KAG5509364.1"/>
    </source>
</evidence>
<dbReference type="PANTHER" id="PTHR12126:SF16">
    <property type="entry name" value="MIOREX COMPLEX COMPONENT 2"/>
    <property type="match status" value="1"/>
</dbReference>
<reference evidence="3 4" key="1">
    <citation type="submission" date="2021-02" db="EMBL/GenBank/DDBJ databases">
        <title>Porcisia hertigi Genome sequencing and assembly.</title>
        <authorList>
            <person name="Almutairi H."/>
            <person name="Gatherer D."/>
        </authorList>
    </citation>
    <scope>NUCLEOTIDE SEQUENCE [LARGE SCALE GENOMIC DNA]</scope>
    <source>
        <strain evidence="3 4">C119</strain>
    </source>
</reference>
<dbReference type="GeneID" id="94292700"/>
<dbReference type="RefSeq" id="XP_067758516.1">
    <property type="nucleotide sequence ID" value="XM_067902623.1"/>
</dbReference>
<keyword evidence="1" id="KW-0732">Signal</keyword>
<dbReference type="GO" id="GO:0005739">
    <property type="term" value="C:mitochondrion"/>
    <property type="evidence" value="ECO:0007669"/>
    <property type="project" value="TreeGrafter"/>
</dbReference>
<proteinExistence type="predicted"/>
<dbReference type="Pfam" id="PF01370">
    <property type="entry name" value="Epimerase"/>
    <property type="match status" value="1"/>
</dbReference>
<dbReference type="AlphaFoldDB" id="A0A836IH13"/>
<evidence type="ECO:0000256" key="1">
    <source>
        <dbReference type="SAM" id="SignalP"/>
    </source>
</evidence>